<organism evidence="2">
    <name type="scientific">Heliothis virescens</name>
    <name type="common">Tobacco budworm moth</name>
    <dbReference type="NCBI Taxonomy" id="7102"/>
    <lineage>
        <taxon>Eukaryota</taxon>
        <taxon>Metazoa</taxon>
        <taxon>Ecdysozoa</taxon>
        <taxon>Arthropoda</taxon>
        <taxon>Hexapoda</taxon>
        <taxon>Insecta</taxon>
        <taxon>Pterygota</taxon>
        <taxon>Neoptera</taxon>
        <taxon>Endopterygota</taxon>
        <taxon>Lepidoptera</taxon>
        <taxon>Glossata</taxon>
        <taxon>Ditrysia</taxon>
        <taxon>Noctuoidea</taxon>
        <taxon>Noctuidae</taxon>
        <taxon>Heliothinae</taxon>
        <taxon>Heliothis</taxon>
    </lineage>
</organism>
<feature type="compositionally biased region" description="Basic and acidic residues" evidence="1">
    <location>
        <begin position="100"/>
        <end position="110"/>
    </location>
</feature>
<evidence type="ECO:0000313" key="2">
    <source>
        <dbReference type="EMBL" id="PCG63234.1"/>
    </source>
</evidence>
<feature type="region of interest" description="Disordered" evidence="1">
    <location>
        <begin position="1"/>
        <end position="226"/>
    </location>
</feature>
<comment type="caution">
    <text evidence="2">The sequence shown here is derived from an EMBL/GenBank/DDBJ whole genome shotgun (WGS) entry which is preliminary data.</text>
</comment>
<reference evidence="2" key="1">
    <citation type="submission" date="2017-09" db="EMBL/GenBank/DDBJ databases">
        <title>Contemporary evolution of a Lepidopteran species, Heliothis virescens, in response to modern agricultural practices.</title>
        <authorList>
            <person name="Fritz M.L."/>
            <person name="Deyonke A.M."/>
            <person name="Papanicolaou A."/>
            <person name="Micinski S."/>
            <person name="Westbrook J."/>
            <person name="Gould F."/>
        </authorList>
    </citation>
    <scope>NUCLEOTIDE SEQUENCE [LARGE SCALE GENOMIC DNA]</scope>
    <source>
        <strain evidence="2">HvINT-</strain>
        <tissue evidence="2">Whole body</tissue>
    </source>
</reference>
<feature type="compositionally biased region" description="Basic and acidic residues" evidence="1">
    <location>
        <begin position="153"/>
        <end position="166"/>
    </location>
</feature>
<feature type="compositionally biased region" description="Basic and acidic residues" evidence="1">
    <location>
        <begin position="69"/>
        <end position="79"/>
    </location>
</feature>
<gene>
    <name evidence="2" type="ORF">B5V51_12691</name>
</gene>
<protein>
    <submittedName>
        <fullName evidence="2">Uncharacterized protein</fullName>
    </submittedName>
</protein>
<dbReference type="AlphaFoldDB" id="A0A2A4IVC4"/>
<sequence>MKNDKKEVCVKPVVCSNGHTSTPNGRAEDEGDGGSAPAPRVSYAAAARKPPSPQINNTPASFPPSTETQKIKANGEKSHPKSGVCTMKVNGEGLISSNNDSKDDKIRTKEPILNGTDKTETIVNGDPKKELDCDISSSDNTKVVSNGINSDPDAPKTNKSEEKPEAIKLVCPNKPEGKQVSESKKDKKTRMADKSNDSEKKKESAKDKNTEGKKDKKDDGTVNKIDGADKKLCSFKTWALLSRL</sequence>
<name>A0A2A4IVC4_HELVI</name>
<proteinExistence type="predicted"/>
<feature type="compositionally biased region" description="Polar residues" evidence="1">
    <location>
        <begin position="135"/>
        <end position="149"/>
    </location>
</feature>
<accession>A0A2A4IVC4</accession>
<feature type="compositionally biased region" description="Low complexity" evidence="1">
    <location>
        <begin position="35"/>
        <end position="48"/>
    </location>
</feature>
<feature type="compositionally biased region" description="Basic and acidic residues" evidence="1">
    <location>
        <begin position="175"/>
        <end position="226"/>
    </location>
</feature>
<dbReference type="EMBL" id="NWSH01006796">
    <property type="protein sequence ID" value="PCG63234.1"/>
    <property type="molecule type" value="Genomic_DNA"/>
</dbReference>
<evidence type="ECO:0000256" key="1">
    <source>
        <dbReference type="SAM" id="MobiDB-lite"/>
    </source>
</evidence>
<feature type="compositionally biased region" description="Polar residues" evidence="1">
    <location>
        <begin position="54"/>
        <end position="68"/>
    </location>
</feature>